<feature type="domain" description="Bacteriophage tail tape measure C-terminal" evidence="1">
    <location>
        <begin position="120"/>
        <end position="175"/>
    </location>
</feature>
<proteinExistence type="predicted"/>
<protein>
    <submittedName>
        <fullName evidence="2">Phage tail tape measure protein</fullName>
    </submittedName>
</protein>
<evidence type="ECO:0000313" key="3">
    <source>
        <dbReference type="Proteomes" id="UP001165275"/>
    </source>
</evidence>
<reference evidence="2" key="1">
    <citation type="submission" date="2021-04" db="EMBL/GenBank/DDBJ databases">
        <title>Genome sequence of Serratia sp. arafor3.</title>
        <authorList>
            <person name="Besaury L."/>
        </authorList>
    </citation>
    <scope>NUCLEOTIDE SEQUENCE</scope>
    <source>
        <strain evidence="2">Arafor3</strain>
    </source>
</reference>
<sequence>MANSDSMLLRENINKMQQLYNKDLPQATLGFVRATTRITEAAKSYSFGLRTINENSGAKAILLIAQLGELEKTIKGDRIRQENLRKSLRPLPAYELKVDPKKEPGLLSDYISDKQAEAGRKSWQSYLDTATDISAAVVQVAKASHEGLTEILTRLLTTGRFSFHTFSSSILQMSAGLFSKIISGFAVDKAVKWIDSTFFPAADPNKTATDNAAKTAAGGADAAALAEGGGGEEKGDFTKEKLDEDKKTWQEYFESVTDGYKGLNEIGQATHKGLSDNLTELVTTGKANFKEFSTSIITMIVQIINQMLVAYAIQAAMGWLKSAFAPAADAGSANNAFSLGAYDNLSFDSGGYTGDGGKYDQAGVVHRGEFVMTKEATQRIGVGNLYAMMRGYADGGLVGGNKAPMYGLAAEQGGGITVNSTVVMNNDGSANAANSSSAGDGMGKLVQGIVNQAITERLGKELKPGGLIWNASAAR</sequence>
<dbReference type="Pfam" id="PF09718">
    <property type="entry name" value="Tape_meas_lam_C"/>
    <property type="match status" value="2"/>
</dbReference>
<dbReference type="NCBIfam" id="TIGR01541">
    <property type="entry name" value="tape_meas_lam_C"/>
    <property type="match status" value="1"/>
</dbReference>
<feature type="domain" description="Bacteriophage tail tape measure C-terminal" evidence="1">
    <location>
        <begin position="247"/>
        <end position="314"/>
    </location>
</feature>
<dbReference type="InterPro" id="IPR006431">
    <property type="entry name" value="Phage_tape_meas_C"/>
</dbReference>
<evidence type="ECO:0000313" key="2">
    <source>
        <dbReference type="EMBL" id="MCL1030181.1"/>
    </source>
</evidence>
<comment type="caution">
    <text evidence="2">The sequence shown here is derived from an EMBL/GenBank/DDBJ whole genome shotgun (WGS) entry which is preliminary data.</text>
</comment>
<keyword evidence="3" id="KW-1185">Reference proteome</keyword>
<organism evidence="2 3">
    <name type="scientific">Serratia silvae</name>
    <dbReference type="NCBI Taxonomy" id="2824122"/>
    <lineage>
        <taxon>Bacteria</taxon>
        <taxon>Pseudomonadati</taxon>
        <taxon>Pseudomonadota</taxon>
        <taxon>Gammaproteobacteria</taxon>
        <taxon>Enterobacterales</taxon>
        <taxon>Yersiniaceae</taxon>
        <taxon>Serratia</taxon>
    </lineage>
</organism>
<accession>A0ABT0KE12</accession>
<dbReference type="EMBL" id="JAGQDC010000011">
    <property type="protein sequence ID" value="MCL1030181.1"/>
    <property type="molecule type" value="Genomic_DNA"/>
</dbReference>
<dbReference type="Proteomes" id="UP001165275">
    <property type="component" value="Unassembled WGS sequence"/>
</dbReference>
<name>A0ABT0KE12_9GAMM</name>
<gene>
    <name evidence="2" type="ORF">KAJ71_14265</name>
</gene>
<evidence type="ECO:0000259" key="1">
    <source>
        <dbReference type="Pfam" id="PF09718"/>
    </source>
</evidence>
<dbReference type="RefSeq" id="WP_248946353.1">
    <property type="nucleotide sequence ID" value="NZ_CBCSGY010000025.1"/>
</dbReference>